<dbReference type="Gene3D" id="1.50.10.10">
    <property type="match status" value="1"/>
</dbReference>
<dbReference type="InterPro" id="IPR012341">
    <property type="entry name" value="6hp_glycosidase-like_sf"/>
</dbReference>
<evidence type="ECO:0000256" key="1">
    <source>
        <dbReference type="SAM" id="MobiDB-lite"/>
    </source>
</evidence>
<dbReference type="InterPro" id="IPR054491">
    <property type="entry name" value="MGH1-like_GH"/>
</dbReference>
<dbReference type="RefSeq" id="WP_331214707.1">
    <property type="nucleotide sequence ID" value="NZ_JAZGQK010000011.1"/>
</dbReference>
<dbReference type="InterPro" id="IPR032856">
    <property type="entry name" value="GDE_N_bis"/>
</dbReference>
<feature type="domain" description="Mannosylglycerate hydrolase MGH1-like glycoside hydrolase" evidence="3">
    <location>
        <begin position="486"/>
        <end position="648"/>
    </location>
</feature>
<evidence type="ECO:0000259" key="3">
    <source>
        <dbReference type="Pfam" id="PF22422"/>
    </source>
</evidence>
<protein>
    <submittedName>
        <fullName evidence="4">Glycogen debranching N-terminal domain-containing protein</fullName>
    </submittedName>
</protein>
<accession>A0ABU7RSW4</accession>
<evidence type="ECO:0000313" key="4">
    <source>
        <dbReference type="EMBL" id="MEE6259591.1"/>
    </source>
</evidence>
<dbReference type="Pfam" id="PF14742">
    <property type="entry name" value="GDE_N_bis"/>
    <property type="match status" value="1"/>
</dbReference>
<dbReference type="SUPFAM" id="SSF48208">
    <property type="entry name" value="Six-hairpin glycosidases"/>
    <property type="match status" value="1"/>
</dbReference>
<organism evidence="4 5">
    <name type="scientific">Plantactinospora sonchi</name>
    <dbReference type="NCBI Taxonomy" id="1544735"/>
    <lineage>
        <taxon>Bacteria</taxon>
        <taxon>Bacillati</taxon>
        <taxon>Actinomycetota</taxon>
        <taxon>Actinomycetes</taxon>
        <taxon>Micromonosporales</taxon>
        <taxon>Micromonosporaceae</taxon>
        <taxon>Plantactinospora</taxon>
    </lineage>
</organism>
<gene>
    <name evidence="4" type="ORF">V1633_13970</name>
</gene>
<evidence type="ECO:0000259" key="2">
    <source>
        <dbReference type="Pfam" id="PF14742"/>
    </source>
</evidence>
<dbReference type="InterPro" id="IPR008928">
    <property type="entry name" value="6-hairpin_glycosidase_sf"/>
</dbReference>
<sequence>MTDTVGRPTPADPTPGATPPDQTPSPVVRNLPPDLGPDAIGIFEGLSFLISNRVGDVPPGSIGGLVHHDTRLLNRWELTLNGAPLLVLASGLVDDYSASFFLANAELPGLPANTVGVRRHRFIADSVHERIVLQCFARKPVPVQLRLAVGTDFADLFEIKETVRDRSAQITREHSGDGSGLTFRYRNGPYSVRTEIGVDLPATRVEGDDLVWDLELRPNEPWRCNVTVPMEFWPVDVMPVRRRFEEVFLGASPEAERQDPAVAVRRRLPHLLDGSELLRDVYDRSVSDLVAMRVYKDLREEPEYHRKLLKIGRGDDPLLVCSAGLPWFLAFFGRDMLITAYQMIAFWQDLAYGVLVMLATHQATEWDDFRDAEPGKILHEIRRGELTQLGLKPHSRYHGTADATQLWLILLSEYWRWTGDDRLVVVLREHVEAALRWIDEYGDLDGDGYVEYATRSPQGLGNQCWRDSWNGVLFSNGIVPYLPIATCELQGYSYDAKLRVAELADGPLNDPALAARLRAQAGELRERFNRDFWIDDRGGYYAVGLDGDKQRIDSLTSNIGHLLWSGIVPPDRAEVLARQLMSDQLFSGWGVRTTASTDPAFNPIGYHMGTVWPHDNSIIADGLARYGFREEANRIIMAMLEAAKHSNFRLPEAFSGYDRSLGRSPVQYPTACNPQAWASGAPLLFLRTLLGLHPRDGRVVLDPVVPESLGRILLTGSNAFGKRWDLEAVGGQSDIRLSQP</sequence>
<reference evidence="4 5" key="1">
    <citation type="submission" date="2024-01" db="EMBL/GenBank/DDBJ databases">
        <title>Genome insights into Plantactinospora sonchi sp. nov.</title>
        <authorList>
            <person name="Wang L."/>
        </authorList>
    </citation>
    <scope>NUCLEOTIDE SEQUENCE [LARGE SCALE GENOMIC DNA]</scope>
    <source>
        <strain evidence="4 5">NEAU-QY2</strain>
    </source>
</reference>
<feature type="region of interest" description="Disordered" evidence="1">
    <location>
        <begin position="1"/>
        <end position="31"/>
    </location>
</feature>
<name>A0ABU7RSW4_9ACTN</name>
<evidence type="ECO:0000313" key="5">
    <source>
        <dbReference type="Proteomes" id="UP001332243"/>
    </source>
</evidence>
<comment type="caution">
    <text evidence="4">The sequence shown here is derived from an EMBL/GenBank/DDBJ whole genome shotgun (WGS) entry which is preliminary data.</text>
</comment>
<dbReference type="Pfam" id="PF22422">
    <property type="entry name" value="MGH1-like_GH"/>
    <property type="match status" value="1"/>
</dbReference>
<keyword evidence="5" id="KW-1185">Reference proteome</keyword>
<dbReference type="EMBL" id="JAZGQK010000011">
    <property type="protein sequence ID" value="MEE6259591.1"/>
    <property type="molecule type" value="Genomic_DNA"/>
</dbReference>
<dbReference type="Proteomes" id="UP001332243">
    <property type="component" value="Unassembled WGS sequence"/>
</dbReference>
<feature type="compositionally biased region" description="Pro residues" evidence="1">
    <location>
        <begin position="10"/>
        <end position="23"/>
    </location>
</feature>
<proteinExistence type="predicted"/>
<feature type="domain" description="Putative glycogen debranching enzyme N-terminal" evidence="2">
    <location>
        <begin position="44"/>
        <end position="226"/>
    </location>
</feature>